<dbReference type="EMBL" id="OW240919">
    <property type="protein sequence ID" value="CAH2311119.1"/>
    <property type="molecule type" value="Genomic_DNA"/>
</dbReference>
<dbReference type="NCBIfam" id="NF041940">
    <property type="entry name" value="choice_anch_X"/>
    <property type="match status" value="1"/>
</dbReference>
<reference evidence="2" key="1">
    <citation type="submission" date="2022-03" db="EMBL/GenBank/DDBJ databases">
        <authorList>
            <person name="Alioto T."/>
            <person name="Alioto T."/>
            <person name="Gomez Garrido J."/>
        </authorList>
    </citation>
    <scope>NUCLEOTIDE SEQUENCE</scope>
</reference>
<evidence type="ECO:0000256" key="1">
    <source>
        <dbReference type="SAM" id="Phobius"/>
    </source>
</evidence>
<dbReference type="Gene3D" id="2.60.40.10">
    <property type="entry name" value="Immunoglobulins"/>
    <property type="match status" value="1"/>
</dbReference>
<evidence type="ECO:0000313" key="2">
    <source>
        <dbReference type="EMBL" id="CAH2311119.1"/>
    </source>
</evidence>
<feature type="transmembrane region" description="Helical" evidence="1">
    <location>
        <begin position="343"/>
        <end position="368"/>
    </location>
</feature>
<keyword evidence="3" id="KW-1185">Reference proteome</keyword>
<gene>
    <name evidence="2" type="ORF">PECUL_23A020125</name>
</gene>
<accession>A0AAD1STX4</accession>
<keyword evidence="1" id="KW-1133">Transmembrane helix</keyword>
<organism evidence="2 3">
    <name type="scientific">Pelobates cultripes</name>
    <name type="common">Western spadefoot toad</name>
    <dbReference type="NCBI Taxonomy" id="61616"/>
    <lineage>
        <taxon>Eukaryota</taxon>
        <taxon>Metazoa</taxon>
        <taxon>Chordata</taxon>
        <taxon>Craniata</taxon>
        <taxon>Vertebrata</taxon>
        <taxon>Euteleostomi</taxon>
        <taxon>Amphibia</taxon>
        <taxon>Batrachia</taxon>
        <taxon>Anura</taxon>
        <taxon>Pelobatoidea</taxon>
        <taxon>Pelobatidae</taxon>
        <taxon>Pelobates</taxon>
    </lineage>
</organism>
<evidence type="ECO:0000313" key="3">
    <source>
        <dbReference type="Proteomes" id="UP001295444"/>
    </source>
</evidence>
<keyword evidence="1" id="KW-0812">Transmembrane</keyword>
<sequence>KKTGPWIYNLCNRQTTAEAIGITVNSKAANINIPPITVNAHMDKDTNNPPNPMIIYASVSQGLMPVKGAKVTAIIESATGRVSTVELLDNGAGADIVKNDGVYSRYFTDFTDKGRYSLKVRVESDDNKSQLVVPKNRALYVPGYIENGMIHMNPTRPEVKDEDLSLGAFSRTSSGGSFILESAPSSSQPDVYKPEKIMDLEANIEDQMITLTWTATGDDLDKGNASRYDLRMSTDLKGLRENFINATQVNISSLTPQEAGFIETFSFAPENVVIENGTVLFFAIVAIDKVSQKSDPSNIAQAALFVPPTPAPTTTTAQEATTTKPILTHPKTNVSNSLNITDMTLIVCSAAVIISIIISITLCIVSCLKKRKDPELRL</sequence>
<dbReference type="AlphaFoldDB" id="A0AAD1STX4"/>
<feature type="non-terminal residue" evidence="2">
    <location>
        <position position="1"/>
    </location>
</feature>
<dbReference type="InterPro" id="IPR013783">
    <property type="entry name" value="Ig-like_fold"/>
</dbReference>
<keyword evidence="1" id="KW-0472">Membrane</keyword>
<dbReference type="Proteomes" id="UP001295444">
    <property type="component" value="Chromosome 08"/>
</dbReference>
<protein>
    <submittedName>
        <fullName evidence="2">Epithelial chloride channel -like</fullName>
    </submittedName>
</protein>
<proteinExistence type="predicted"/>
<name>A0AAD1STX4_PELCU</name>